<sequence length="73" mass="7613">MIVMGKPRKCGAGQRKGARRRHPLAGQLYDALTIVIVVVVVAACAPGLRPEALGLVGLVVTVLGSRAQARGLR</sequence>
<reference evidence="2" key="2">
    <citation type="submission" date="2020-09" db="EMBL/GenBank/DDBJ databases">
        <authorList>
            <person name="Sun Q."/>
            <person name="Ohkuma M."/>
        </authorList>
    </citation>
    <scope>NUCLEOTIDE SEQUENCE</scope>
    <source>
        <strain evidence="2">JCM 4059</strain>
    </source>
</reference>
<feature type="transmembrane region" description="Helical" evidence="1">
    <location>
        <begin position="28"/>
        <end position="48"/>
    </location>
</feature>
<keyword evidence="1" id="KW-1133">Transmembrane helix</keyword>
<proteinExistence type="predicted"/>
<accession>A0A919EEW9</accession>
<evidence type="ECO:0000256" key="1">
    <source>
        <dbReference type="SAM" id="Phobius"/>
    </source>
</evidence>
<name>A0A919EEW9_9ACTN</name>
<evidence type="ECO:0000313" key="2">
    <source>
        <dbReference type="EMBL" id="GHF67875.1"/>
    </source>
</evidence>
<gene>
    <name evidence="2" type="ORF">GCM10010218_56740</name>
</gene>
<comment type="caution">
    <text evidence="2">The sequence shown here is derived from an EMBL/GenBank/DDBJ whole genome shotgun (WGS) entry which is preliminary data.</text>
</comment>
<dbReference type="Proteomes" id="UP000638313">
    <property type="component" value="Unassembled WGS sequence"/>
</dbReference>
<keyword evidence="1" id="KW-0472">Membrane</keyword>
<organism evidence="2 3">
    <name type="scientific">Streptomyces mashuensis</name>
    <dbReference type="NCBI Taxonomy" id="33904"/>
    <lineage>
        <taxon>Bacteria</taxon>
        <taxon>Bacillati</taxon>
        <taxon>Actinomycetota</taxon>
        <taxon>Actinomycetes</taxon>
        <taxon>Kitasatosporales</taxon>
        <taxon>Streptomycetaceae</taxon>
        <taxon>Streptomyces</taxon>
    </lineage>
</organism>
<dbReference type="EMBL" id="BNBD01000016">
    <property type="protein sequence ID" value="GHF67875.1"/>
    <property type="molecule type" value="Genomic_DNA"/>
</dbReference>
<protein>
    <submittedName>
        <fullName evidence="2">Uncharacterized protein</fullName>
    </submittedName>
</protein>
<keyword evidence="3" id="KW-1185">Reference proteome</keyword>
<reference evidence="2" key="1">
    <citation type="journal article" date="2014" name="Int. J. Syst. Evol. Microbiol.">
        <title>Complete genome sequence of Corynebacterium casei LMG S-19264T (=DSM 44701T), isolated from a smear-ripened cheese.</title>
        <authorList>
            <consortium name="US DOE Joint Genome Institute (JGI-PGF)"/>
            <person name="Walter F."/>
            <person name="Albersmeier A."/>
            <person name="Kalinowski J."/>
            <person name="Ruckert C."/>
        </authorList>
    </citation>
    <scope>NUCLEOTIDE SEQUENCE</scope>
    <source>
        <strain evidence="2">JCM 4059</strain>
    </source>
</reference>
<evidence type="ECO:0000313" key="3">
    <source>
        <dbReference type="Proteomes" id="UP000638313"/>
    </source>
</evidence>
<dbReference type="AlphaFoldDB" id="A0A919EEW9"/>
<keyword evidence="1" id="KW-0812">Transmembrane</keyword>